<dbReference type="GeneID" id="107071821"/>
<proteinExistence type="predicted"/>
<evidence type="ECO:0000256" key="3">
    <source>
        <dbReference type="ARBA" id="ARBA00022927"/>
    </source>
</evidence>
<keyword evidence="3" id="KW-0653">Protein transport</keyword>
<reference evidence="5" key="1">
    <citation type="submission" date="2025-08" db="UniProtKB">
        <authorList>
            <consortium name="RefSeq"/>
        </authorList>
    </citation>
    <scope>IDENTIFICATION</scope>
    <source>
        <tissue evidence="5">Whole body</tissue>
    </source>
</reference>
<dbReference type="InterPro" id="IPR007515">
    <property type="entry name" value="Mss4"/>
</dbReference>
<keyword evidence="1" id="KW-0813">Transport</keyword>
<keyword evidence="2" id="KW-0344">Guanine-nucleotide releasing factor</keyword>
<dbReference type="Proteomes" id="UP000694924">
    <property type="component" value="Unplaced"/>
</dbReference>
<dbReference type="PANTHER" id="PTHR13276">
    <property type="entry name" value="GUANINE NUCLEOTIDE EXCHANGE FACTOR MSS4"/>
    <property type="match status" value="1"/>
</dbReference>
<organism evidence="4 5">
    <name type="scientific">Polistes dominula</name>
    <name type="common">European paper wasp</name>
    <name type="synonym">Vespa dominula</name>
    <dbReference type="NCBI Taxonomy" id="743375"/>
    <lineage>
        <taxon>Eukaryota</taxon>
        <taxon>Metazoa</taxon>
        <taxon>Ecdysozoa</taxon>
        <taxon>Arthropoda</taxon>
        <taxon>Hexapoda</taxon>
        <taxon>Insecta</taxon>
        <taxon>Pterygota</taxon>
        <taxon>Neoptera</taxon>
        <taxon>Endopterygota</taxon>
        <taxon>Hymenoptera</taxon>
        <taxon>Apocrita</taxon>
        <taxon>Aculeata</taxon>
        <taxon>Vespoidea</taxon>
        <taxon>Vespidae</taxon>
        <taxon>Polistinae</taxon>
        <taxon>Polistini</taxon>
        <taxon>Polistes</taxon>
    </lineage>
</organism>
<evidence type="ECO:0000256" key="1">
    <source>
        <dbReference type="ARBA" id="ARBA00022448"/>
    </source>
</evidence>
<gene>
    <name evidence="5" type="primary">LOC107071821</name>
</gene>
<dbReference type="InterPro" id="IPR011323">
    <property type="entry name" value="Mss4/transl-control_tumour"/>
</dbReference>
<dbReference type="RefSeq" id="XP_015186633.1">
    <property type="nucleotide sequence ID" value="XM_015331147.1"/>
</dbReference>
<dbReference type="InterPro" id="IPR011057">
    <property type="entry name" value="Mss4-like_sf"/>
</dbReference>
<evidence type="ECO:0000313" key="4">
    <source>
        <dbReference type="Proteomes" id="UP000694924"/>
    </source>
</evidence>
<name>A0ABM1J2E6_POLDO</name>
<dbReference type="SUPFAM" id="SSF51316">
    <property type="entry name" value="Mss4-like"/>
    <property type="match status" value="1"/>
</dbReference>
<dbReference type="PROSITE" id="PS51796">
    <property type="entry name" value="MSS4"/>
    <property type="match status" value="1"/>
</dbReference>
<sequence length="122" mass="13714">MSTNEGNINIGTYSDGRNKEKIFCSFCPSKILNAETAVFVTMEFALPHIHSKGEGEGNQQETITEYWYIEDMFAFENIGVSHTVGNIKYLACADCERGPVGWHDLATKKSYIAVSRVKHVKF</sequence>
<evidence type="ECO:0000313" key="5">
    <source>
        <dbReference type="RefSeq" id="XP_015186633.1"/>
    </source>
</evidence>
<protein>
    <submittedName>
        <fullName evidence="5">Guanine nucleotide exchange factor MSS4</fullName>
    </submittedName>
</protein>
<evidence type="ECO:0000256" key="2">
    <source>
        <dbReference type="ARBA" id="ARBA00022658"/>
    </source>
</evidence>
<accession>A0ABM1J2E6</accession>
<dbReference type="Pfam" id="PF04421">
    <property type="entry name" value="Mss4"/>
    <property type="match status" value="1"/>
</dbReference>
<dbReference type="Gene3D" id="2.170.150.10">
    <property type="entry name" value="Metal Binding Protein, Guanine Nucleotide Exchange Factor, Chain A"/>
    <property type="match status" value="1"/>
</dbReference>
<dbReference type="PANTHER" id="PTHR13276:SF0">
    <property type="entry name" value="GUANINE NUCLEOTIDE EXCHANGE FACTOR MSS4"/>
    <property type="match status" value="1"/>
</dbReference>
<keyword evidence="4" id="KW-1185">Reference proteome</keyword>